<protein>
    <recommendedName>
        <fullName evidence="3">Transcription factor TFIIB cyclin-like domain-containing protein</fullName>
    </recommendedName>
</protein>
<evidence type="ECO:0000313" key="1">
    <source>
        <dbReference type="EMBL" id="UYP48622.1"/>
    </source>
</evidence>
<gene>
    <name evidence="1" type="ORF">NEF87_004907</name>
</gene>
<organism evidence="1 2">
    <name type="scientific">Candidatus Lokiarchaeum ossiferum</name>
    <dbReference type="NCBI Taxonomy" id="2951803"/>
    <lineage>
        <taxon>Archaea</taxon>
        <taxon>Promethearchaeati</taxon>
        <taxon>Promethearchaeota</taxon>
        <taxon>Promethearchaeia</taxon>
        <taxon>Promethearchaeales</taxon>
        <taxon>Promethearchaeaceae</taxon>
        <taxon>Candidatus Lokiarchaeum</taxon>
    </lineage>
</organism>
<name>A0ABY6I224_9ARCH</name>
<keyword evidence="2" id="KW-1185">Reference proteome</keyword>
<dbReference type="EMBL" id="CP104013">
    <property type="protein sequence ID" value="UYP48622.1"/>
    <property type="molecule type" value="Genomic_DNA"/>
</dbReference>
<accession>A0ABY6I224</accession>
<evidence type="ECO:0000313" key="2">
    <source>
        <dbReference type="Proteomes" id="UP001208689"/>
    </source>
</evidence>
<reference evidence="1" key="1">
    <citation type="submission" date="2022-09" db="EMBL/GenBank/DDBJ databases">
        <title>Actin cytoskeleton and complex cell architecture in an #Asgard archaeon.</title>
        <authorList>
            <person name="Ponce Toledo R.I."/>
            <person name="Schleper C."/>
            <person name="Rodrigues Oliveira T."/>
            <person name="Wollweber F."/>
            <person name="Xu J."/>
            <person name="Rittmann S."/>
            <person name="Klingl A."/>
            <person name="Pilhofer M."/>
        </authorList>
    </citation>
    <scope>NUCLEOTIDE SEQUENCE</scope>
    <source>
        <strain evidence="1">B-35</strain>
    </source>
</reference>
<sequence length="392" mass="44376">MATVNHKFVGVKKRNFSLTHSHPKLCDECGAEIIRTTSFSPTCTRCGLVWSDDPLYGSPHTIANTLSRKDTHTFTRYTGNLSFPQSGVHVYSSRFKRMAKLQSKINVSAIPKYLEVEKRIAHLCALYDISIDYSLIAFVARKIYPQMKARSKARNPFDLGTVLFILTCRQRNIYISVKQVLKDQTLSVSVFNCILKEILQYAKALFGKTRWTILHECDLVLFYLWDILQFSFAQYQGIKKFYTVLIRSLNQKPAIIVAAALRCFQDRQEPQHSTNKISLVTLSRVLHISSSAIHTCQKKIDGLIKAIPKRSPLPDTSQKSMISQPRSLNSFPSLLVSTLVHVGKSNLLRLNKDLCSIFSNYLVPIIPYLSPVPKYPIAPIYASGFGPPCIIK</sequence>
<dbReference type="Proteomes" id="UP001208689">
    <property type="component" value="Chromosome"/>
</dbReference>
<dbReference type="Gene3D" id="1.10.472.170">
    <property type="match status" value="1"/>
</dbReference>
<evidence type="ECO:0008006" key="3">
    <source>
        <dbReference type="Google" id="ProtNLM"/>
    </source>
</evidence>
<proteinExistence type="predicted"/>